<gene>
    <name evidence="3" type="ORF">FBEOM_464</name>
</gene>
<reference evidence="3" key="2">
    <citation type="submission" date="2020-02" db="EMBL/GenBank/DDBJ databases">
        <title>Identification and distribution of gene clusters putatively required for synthesis of sphingolipid metabolism inhibitors in phylogenetically diverse species of the filamentous fungus Fusarium.</title>
        <authorList>
            <person name="Kim H.-S."/>
            <person name="Busman M."/>
            <person name="Brown D.W."/>
            <person name="Divon H."/>
            <person name="Uhlig S."/>
            <person name="Proctor R.H."/>
        </authorList>
    </citation>
    <scope>NUCLEOTIDE SEQUENCE</scope>
    <source>
        <strain evidence="3">NRRL 25174</strain>
    </source>
</reference>
<dbReference type="InterPro" id="IPR056884">
    <property type="entry name" value="NPHP3-like_N"/>
</dbReference>
<keyword evidence="1" id="KW-0677">Repeat</keyword>
<dbReference type="PANTHER" id="PTHR10039">
    <property type="entry name" value="AMELOGENIN"/>
    <property type="match status" value="1"/>
</dbReference>
<evidence type="ECO:0000313" key="3">
    <source>
        <dbReference type="EMBL" id="KAF4345572.1"/>
    </source>
</evidence>
<evidence type="ECO:0000256" key="1">
    <source>
        <dbReference type="ARBA" id="ARBA00022737"/>
    </source>
</evidence>
<feature type="domain" description="Nephrocystin 3-like N-terminal" evidence="2">
    <location>
        <begin position="61"/>
        <end position="159"/>
    </location>
</feature>
<organism evidence="3 4">
    <name type="scientific">Fusarium beomiforme</name>
    <dbReference type="NCBI Taxonomy" id="44412"/>
    <lineage>
        <taxon>Eukaryota</taxon>
        <taxon>Fungi</taxon>
        <taxon>Dikarya</taxon>
        <taxon>Ascomycota</taxon>
        <taxon>Pezizomycotina</taxon>
        <taxon>Sordariomycetes</taxon>
        <taxon>Hypocreomycetidae</taxon>
        <taxon>Hypocreales</taxon>
        <taxon>Nectriaceae</taxon>
        <taxon>Fusarium</taxon>
        <taxon>Fusarium burgessii species complex</taxon>
    </lineage>
</organism>
<comment type="caution">
    <text evidence="3">The sequence shown here is derived from an EMBL/GenBank/DDBJ whole genome shotgun (WGS) entry which is preliminary data.</text>
</comment>
<sequence>MCAIANDVVRRRQYSRNIMIDSTLALKQKLDAGVCLRDLFLTDPLDDKKELKRKKGDRACGTCEWILGTEELTAWLGPSQTDHSEDQALQILWLCGSPGIRKSTMAIFLTEELSIAFSVTGRKTLAYFFCDSGFDKRKTATSVVRGLLLQLVQHYLRLLDYLTPPN</sequence>
<dbReference type="Proteomes" id="UP000730481">
    <property type="component" value="Unassembled WGS sequence"/>
</dbReference>
<dbReference type="OrthoDB" id="20872at2759"/>
<dbReference type="AlphaFoldDB" id="A0A9P5AW12"/>
<dbReference type="EMBL" id="PVQB02000024">
    <property type="protein sequence ID" value="KAF4345572.1"/>
    <property type="molecule type" value="Genomic_DNA"/>
</dbReference>
<dbReference type="Pfam" id="PF24883">
    <property type="entry name" value="NPHP3_N"/>
    <property type="match status" value="1"/>
</dbReference>
<keyword evidence="4" id="KW-1185">Reference proteome</keyword>
<proteinExistence type="predicted"/>
<protein>
    <submittedName>
        <fullName evidence="3">Pfs domain protein</fullName>
    </submittedName>
</protein>
<evidence type="ECO:0000259" key="2">
    <source>
        <dbReference type="Pfam" id="PF24883"/>
    </source>
</evidence>
<name>A0A9P5AW12_9HYPO</name>
<accession>A0A9P5AW12</accession>
<dbReference type="PANTHER" id="PTHR10039:SF14">
    <property type="entry name" value="NACHT DOMAIN-CONTAINING PROTEIN"/>
    <property type="match status" value="1"/>
</dbReference>
<evidence type="ECO:0000313" key="4">
    <source>
        <dbReference type="Proteomes" id="UP000730481"/>
    </source>
</evidence>
<reference evidence="3" key="1">
    <citation type="journal article" date="2017" name="Mycologia">
        <title>Fusarium algeriense, sp. nov., a novel toxigenic crown rot pathogen of durum wheat from Algeria is nested in the Fusarium burgessii species complex.</title>
        <authorList>
            <person name="Laraba I."/>
            <person name="Keddad A."/>
            <person name="Boureghda H."/>
            <person name="Abdallah N."/>
            <person name="Vaughan M.M."/>
            <person name="Proctor R.H."/>
            <person name="Busman M."/>
            <person name="O'Donnell K."/>
        </authorList>
    </citation>
    <scope>NUCLEOTIDE SEQUENCE</scope>
    <source>
        <strain evidence="3">NRRL 25174</strain>
    </source>
</reference>